<evidence type="ECO:0000313" key="2">
    <source>
        <dbReference type="EMBL" id="RSM36043.1"/>
    </source>
</evidence>
<dbReference type="InterPro" id="IPR052906">
    <property type="entry name" value="Type_IV_Methyl-Rstrct_Enzyme"/>
</dbReference>
<dbReference type="Pfam" id="PF04471">
    <property type="entry name" value="Mrr_cat"/>
    <property type="match status" value="1"/>
</dbReference>
<keyword evidence="3" id="KW-1185">Reference proteome</keyword>
<dbReference type="PANTHER" id="PTHR30015:SF7">
    <property type="entry name" value="TYPE IV METHYL-DIRECTED RESTRICTION ENZYME ECOKMRR"/>
    <property type="match status" value="1"/>
</dbReference>
<keyword evidence="2" id="KW-0255">Endonuclease</keyword>
<feature type="domain" description="Restriction endonuclease type IV Mrr" evidence="1">
    <location>
        <begin position="40"/>
        <end position="127"/>
    </location>
</feature>
<comment type="caution">
    <text evidence="2">The sequence shown here is derived from an EMBL/GenBank/DDBJ whole genome shotgun (WGS) entry which is preliminary data.</text>
</comment>
<reference evidence="2 3" key="1">
    <citation type="submission" date="2018-05" db="EMBL/GenBank/DDBJ databases">
        <title>Evolution of GPA BGCs.</title>
        <authorList>
            <person name="Waglechner N."/>
            <person name="Wright G.D."/>
        </authorList>
    </citation>
    <scope>NUCLEOTIDE SEQUENCE [LARGE SCALE GENOMIC DNA]</scope>
    <source>
        <strain evidence="2 3">DSM 5908</strain>
    </source>
</reference>
<sequence>MSDLGLATEYENGVADVLAFLAGPDATVQRNVHLPGLRSKRKRQVDVLITTTVAGLGVTQVVVDCKRHGRAIDVPDVQSFYGFLEDVGVTGGVLIASSGYTGGAKEFAQQARGLKLEVLTIDELVTWQPPGTVHFDYEVPKDLVRAATLKLRRAGFRVAPTNEYEDISGGIVVIRVFRHFGTTNPTGEAQAGAGAKVIDALRAAGVDNPRNRANGQVVQGGTPGHRWIMTTYRGEPLVKVLAATEDELRQQLDDLAVGMLAHLPDAREHLAYLKPDDWPVTGLFAGWRHA</sequence>
<name>A0A428VZ02_AMYBA</name>
<dbReference type="Gene3D" id="3.40.1350.10">
    <property type="match status" value="1"/>
</dbReference>
<dbReference type="InterPro" id="IPR007560">
    <property type="entry name" value="Restrct_endonuc_IV_Mrr"/>
</dbReference>
<proteinExistence type="predicted"/>
<dbReference type="EMBL" id="QHHU01000093">
    <property type="protein sequence ID" value="RSM36043.1"/>
    <property type="molecule type" value="Genomic_DNA"/>
</dbReference>
<evidence type="ECO:0000313" key="3">
    <source>
        <dbReference type="Proteomes" id="UP000286716"/>
    </source>
</evidence>
<dbReference type="RefSeq" id="WP_020646591.1">
    <property type="nucleotide sequence ID" value="NZ_QHHU01000093.1"/>
</dbReference>
<keyword evidence="2" id="KW-0378">Hydrolase</keyword>
<dbReference type="GO" id="GO:0015666">
    <property type="term" value="F:restriction endodeoxyribonuclease activity"/>
    <property type="evidence" value="ECO:0007669"/>
    <property type="project" value="TreeGrafter"/>
</dbReference>
<accession>A0A428VZ02</accession>
<keyword evidence="2" id="KW-0540">Nuclease</keyword>
<dbReference type="GO" id="GO:0009307">
    <property type="term" value="P:DNA restriction-modification system"/>
    <property type="evidence" value="ECO:0007669"/>
    <property type="project" value="InterPro"/>
</dbReference>
<gene>
    <name evidence="2" type="ORF">DMA12_41965</name>
</gene>
<dbReference type="OrthoDB" id="5191874at2"/>
<dbReference type="GO" id="GO:0003677">
    <property type="term" value="F:DNA binding"/>
    <property type="evidence" value="ECO:0007669"/>
    <property type="project" value="InterPro"/>
</dbReference>
<dbReference type="InterPro" id="IPR011335">
    <property type="entry name" value="Restrct_endonuc-II-like"/>
</dbReference>
<evidence type="ECO:0000259" key="1">
    <source>
        <dbReference type="Pfam" id="PF04471"/>
    </source>
</evidence>
<dbReference type="Proteomes" id="UP000286716">
    <property type="component" value="Unassembled WGS sequence"/>
</dbReference>
<dbReference type="PANTHER" id="PTHR30015">
    <property type="entry name" value="MRR RESTRICTION SYSTEM PROTEIN"/>
    <property type="match status" value="1"/>
</dbReference>
<dbReference type="SUPFAM" id="SSF52980">
    <property type="entry name" value="Restriction endonuclease-like"/>
    <property type="match status" value="1"/>
</dbReference>
<dbReference type="InterPro" id="IPR011856">
    <property type="entry name" value="tRNA_endonuc-like_dom_sf"/>
</dbReference>
<dbReference type="AlphaFoldDB" id="A0A428VZ02"/>
<protein>
    <submittedName>
        <fullName evidence="2">Restriction endonuclease</fullName>
    </submittedName>
</protein>
<organism evidence="2 3">
    <name type="scientific">Amycolatopsis balhimycina DSM 5908</name>
    <dbReference type="NCBI Taxonomy" id="1081091"/>
    <lineage>
        <taxon>Bacteria</taxon>
        <taxon>Bacillati</taxon>
        <taxon>Actinomycetota</taxon>
        <taxon>Actinomycetes</taxon>
        <taxon>Pseudonocardiales</taxon>
        <taxon>Pseudonocardiaceae</taxon>
        <taxon>Amycolatopsis</taxon>
    </lineage>
</organism>